<feature type="transmembrane region" description="Helical" evidence="1">
    <location>
        <begin position="245"/>
        <end position="263"/>
    </location>
</feature>
<feature type="transmembrane region" description="Helical" evidence="1">
    <location>
        <begin position="456"/>
        <end position="473"/>
    </location>
</feature>
<feature type="transmembrane region" description="Helical" evidence="1">
    <location>
        <begin position="426"/>
        <end position="444"/>
    </location>
</feature>
<gene>
    <name evidence="2" type="ORF">CQA63_02545</name>
</gene>
<dbReference type="OrthoDB" id="5316028at2"/>
<feature type="transmembrane region" description="Helical" evidence="1">
    <location>
        <begin position="21"/>
        <end position="39"/>
    </location>
</feature>
<evidence type="ECO:0008006" key="4">
    <source>
        <dbReference type="Google" id="ProtNLM"/>
    </source>
</evidence>
<feature type="transmembrane region" description="Helical" evidence="1">
    <location>
        <begin position="170"/>
        <end position="189"/>
    </location>
</feature>
<evidence type="ECO:0000313" key="2">
    <source>
        <dbReference type="EMBL" id="RDU60452.1"/>
    </source>
</evidence>
<evidence type="ECO:0000256" key="1">
    <source>
        <dbReference type="SAM" id="Phobius"/>
    </source>
</evidence>
<feature type="transmembrane region" description="Helical" evidence="1">
    <location>
        <begin position="104"/>
        <end position="123"/>
    </location>
</feature>
<protein>
    <recommendedName>
        <fullName evidence="4">O-antigen ligase domain-containing protein</fullName>
    </recommendedName>
</protein>
<dbReference type="PANTHER" id="PTHR37422">
    <property type="entry name" value="TEICHURONIC ACID BIOSYNTHESIS PROTEIN TUAE"/>
    <property type="match status" value="1"/>
</dbReference>
<keyword evidence="1" id="KW-1133">Transmembrane helix</keyword>
<dbReference type="InterPro" id="IPR051533">
    <property type="entry name" value="WaaL-like"/>
</dbReference>
<keyword evidence="1" id="KW-0472">Membrane</keyword>
<keyword evidence="1" id="KW-0812">Transmembrane</keyword>
<dbReference type="Proteomes" id="UP000256599">
    <property type="component" value="Unassembled WGS sequence"/>
</dbReference>
<feature type="transmembrane region" description="Helical" evidence="1">
    <location>
        <begin position="73"/>
        <end position="92"/>
    </location>
</feature>
<proteinExistence type="predicted"/>
<dbReference type="RefSeq" id="WP_104700331.1">
    <property type="nucleotide sequence ID" value="NZ_FZPP01000026.1"/>
</dbReference>
<dbReference type="AlphaFoldDB" id="A0A3D8I5N0"/>
<sequence length="477" mass="53874">MIFWQKHIKAHKDTKVYESSALWLCIVLIALSLMLLPLSYRYINIKIPINCLYGALAVFLVCFYKDIVRIKHIWFVLICMGLVVALAYISLLNAEQVSESKALIRHYLLEPSLFMLLCFLLTTRLSKWQLEICFGLVCVVLFYHPVITLYDFYANGSGKLGYRAMLPRYYAPATVYVFYLIFAFSFAYVGFLKTRGVLKVIFALFMLLGIYAFIANGGRFGLLACVVVLCAPFVCFSYTYKRYMLCLIGLLLIGGAVGVYYASAKWDSRYNLHNALNSFKEVWHTPPAAMGQYLGGGCQSWAKCSVHSKDKTSPIVWEFSSLDRISKLKSTLLAIADNPLRPNGYHFQQFPFNIQHIFALDSLNHPFSLTPYKDSFISSNAHNHNYPSSVFFELGLFGFVGFCAFSLYFVLRTFGAKISLTSNGDIYEIFLASVGIGLVGLMVANMFDCIPIRDGQLVLFMLLGVFLGVDIRGKNAI</sequence>
<evidence type="ECO:0000313" key="3">
    <source>
        <dbReference type="Proteomes" id="UP000256599"/>
    </source>
</evidence>
<organism evidence="2 3">
    <name type="scientific">Helicobacter marmotae</name>
    <dbReference type="NCBI Taxonomy" id="152490"/>
    <lineage>
        <taxon>Bacteria</taxon>
        <taxon>Pseudomonadati</taxon>
        <taxon>Campylobacterota</taxon>
        <taxon>Epsilonproteobacteria</taxon>
        <taxon>Campylobacterales</taxon>
        <taxon>Helicobacteraceae</taxon>
        <taxon>Helicobacter</taxon>
    </lineage>
</organism>
<feature type="transmembrane region" description="Helical" evidence="1">
    <location>
        <begin position="394"/>
        <end position="414"/>
    </location>
</feature>
<keyword evidence="3" id="KW-1185">Reference proteome</keyword>
<feature type="transmembrane region" description="Helical" evidence="1">
    <location>
        <begin position="45"/>
        <end position="64"/>
    </location>
</feature>
<feature type="transmembrane region" description="Helical" evidence="1">
    <location>
        <begin position="220"/>
        <end position="238"/>
    </location>
</feature>
<dbReference type="PANTHER" id="PTHR37422:SF13">
    <property type="entry name" value="LIPOPOLYSACCHARIDE BIOSYNTHESIS PROTEIN PA4999-RELATED"/>
    <property type="match status" value="1"/>
</dbReference>
<reference evidence="2 3" key="1">
    <citation type="submission" date="2018-04" db="EMBL/GenBank/DDBJ databases">
        <title>Novel Campyloabacter and Helicobacter Species and Strains.</title>
        <authorList>
            <person name="Mannion A.J."/>
            <person name="Shen Z."/>
            <person name="Fox J.G."/>
        </authorList>
    </citation>
    <scope>NUCLEOTIDE SEQUENCE [LARGE SCALE GENOMIC DNA]</scope>
    <source>
        <strain evidence="2 3">MIT 98-6070</strain>
    </source>
</reference>
<dbReference type="EMBL" id="NXLR01000003">
    <property type="protein sequence ID" value="RDU60452.1"/>
    <property type="molecule type" value="Genomic_DNA"/>
</dbReference>
<feature type="transmembrane region" description="Helical" evidence="1">
    <location>
        <begin position="130"/>
        <end position="150"/>
    </location>
</feature>
<name>A0A3D8I5N0_9HELI</name>
<comment type="caution">
    <text evidence="2">The sequence shown here is derived from an EMBL/GenBank/DDBJ whole genome shotgun (WGS) entry which is preliminary data.</text>
</comment>
<accession>A0A3D8I5N0</accession>
<feature type="transmembrane region" description="Helical" evidence="1">
    <location>
        <begin position="196"/>
        <end position="214"/>
    </location>
</feature>